<comment type="caution">
    <text evidence="1">The sequence shown here is derived from an EMBL/GenBank/DDBJ whole genome shotgun (WGS) entry which is preliminary data.</text>
</comment>
<proteinExistence type="predicted"/>
<evidence type="ECO:0000313" key="2">
    <source>
        <dbReference type="Proteomes" id="UP001152888"/>
    </source>
</evidence>
<keyword evidence="2" id="KW-1185">Reference proteome</keyword>
<dbReference type="Proteomes" id="UP001152888">
    <property type="component" value="Unassembled WGS sequence"/>
</dbReference>
<sequence>MLLTTILTGHYAALNLKERLSRSDCPSTRYENTKAFIVGNRCGPLRYYKGEHPAAMQHGGQLRHEYPLTAVLLSILIHHITSDVESTSDNVVLDV</sequence>
<dbReference type="EMBL" id="CAKOFQ010006723">
    <property type="protein sequence ID" value="CAH1965355.1"/>
    <property type="molecule type" value="Genomic_DNA"/>
</dbReference>
<dbReference type="AlphaFoldDB" id="A0A9P0K194"/>
<gene>
    <name evidence="1" type="ORF">ACAOBT_LOCUS6283</name>
</gene>
<name>A0A9P0K194_ACAOB</name>
<organism evidence="1 2">
    <name type="scientific">Acanthoscelides obtectus</name>
    <name type="common">Bean weevil</name>
    <name type="synonym">Bruchus obtectus</name>
    <dbReference type="NCBI Taxonomy" id="200917"/>
    <lineage>
        <taxon>Eukaryota</taxon>
        <taxon>Metazoa</taxon>
        <taxon>Ecdysozoa</taxon>
        <taxon>Arthropoda</taxon>
        <taxon>Hexapoda</taxon>
        <taxon>Insecta</taxon>
        <taxon>Pterygota</taxon>
        <taxon>Neoptera</taxon>
        <taxon>Endopterygota</taxon>
        <taxon>Coleoptera</taxon>
        <taxon>Polyphaga</taxon>
        <taxon>Cucujiformia</taxon>
        <taxon>Chrysomeloidea</taxon>
        <taxon>Chrysomelidae</taxon>
        <taxon>Bruchinae</taxon>
        <taxon>Bruchini</taxon>
        <taxon>Acanthoscelides</taxon>
    </lineage>
</organism>
<protein>
    <submittedName>
        <fullName evidence="1">Uncharacterized protein</fullName>
    </submittedName>
</protein>
<dbReference type="OrthoDB" id="6365338at2759"/>
<reference evidence="1" key="1">
    <citation type="submission" date="2022-03" db="EMBL/GenBank/DDBJ databases">
        <authorList>
            <person name="Sayadi A."/>
        </authorList>
    </citation>
    <scope>NUCLEOTIDE SEQUENCE</scope>
</reference>
<evidence type="ECO:0000313" key="1">
    <source>
        <dbReference type="EMBL" id="CAH1965355.1"/>
    </source>
</evidence>
<accession>A0A9P0K194</accession>